<gene>
    <name evidence="12" type="ORF">DTER00134_LOCUS12340</name>
</gene>
<feature type="region of interest" description="Disordered" evidence="9">
    <location>
        <begin position="519"/>
        <end position="577"/>
    </location>
</feature>
<dbReference type="EMBL" id="HBIP01020745">
    <property type="protein sequence ID" value="CAE0497267.1"/>
    <property type="molecule type" value="Transcribed_RNA"/>
</dbReference>
<dbReference type="GO" id="GO:0017119">
    <property type="term" value="C:Golgi transport complex"/>
    <property type="evidence" value="ECO:0007669"/>
    <property type="project" value="TreeGrafter"/>
</dbReference>
<dbReference type="GO" id="GO:0007030">
    <property type="term" value="P:Golgi organization"/>
    <property type="evidence" value="ECO:0007669"/>
    <property type="project" value="InterPro"/>
</dbReference>
<dbReference type="PANTHER" id="PTHR12961">
    <property type="entry name" value="CONSERVED OLIGOMERIC GOLGI COMPLEX COMPONENT 2"/>
    <property type="match status" value="1"/>
</dbReference>
<comment type="subcellular location">
    <subcellularLocation>
        <location evidence="1">Golgi apparatus membrane</location>
        <topology evidence="1">Peripheral membrane protein</topology>
    </subcellularLocation>
</comment>
<feature type="compositionally biased region" description="Pro residues" evidence="9">
    <location>
        <begin position="973"/>
        <end position="986"/>
    </location>
</feature>
<evidence type="ECO:0000256" key="8">
    <source>
        <dbReference type="ARBA" id="ARBA00031344"/>
    </source>
</evidence>
<name>A0A7S3VNU9_DUNTE</name>
<feature type="domain" description="COG complex component COG2 C-terminal" evidence="11">
    <location>
        <begin position="425"/>
        <end position="776"/>
    </location>
</feature>
<feature type="compositionally biased region" description="Low complexity" evidence="9">
    <location>
        <begin position="522"/>
        <end position="551"/>
    </location>
</feature>
<dbReference type="GO" id="GO:0015031">
    <property type="term" value="P:protein transport"/>
    <property type="evidence" value="ECO:0007669"/>
    <property type="project" value="UniProtKB-KW"/>
</dbReference>
<evidence type="ECO:0000256" key="3">
    <source>
        <dbReference type="ARBA" id="ARBA00020977"/>
    </source>
</evidence>
<keyword evidence="6" id="KW-0333">Golgi apparatus</keyword>
<dbReference type="InterPro" id="IPR009316">
    <property type="entry name" value="COG2"/>
</dbReference>
<evidence type="ECO:0000256" key="7">
    <source>
        <dbReference type="ARBA" id="ARBA00023136"/>
    </source>
</evidence>
<evidence type="ECO:0000259" key="11">
    <source>
        <dbReference type="Pfam" id="PF12022"/>
    </source>
</evidence>
<evidence type="ECO:0000259" key="10">
    <source>
        <dbReference type="Pfam" id="PF06148"/>
    </source>
</evidence>
<feature type="compositionally biased region" description="Polar residues" evidence="9">
    <location>
        <begin position="563"/>
        <end position="577"/>
    </location>
</feature>
<accession>A0A7S3VNU9</accession>
<evidence type="ECO:0000256" key="2">
    <source>
        <dbReference type="ARBA" id="ARBA00007603"/>
    </source>
</evidence>
<feature type="compositionally biased region" description="Pro residues" evidence="9">
    <location>
        <begin position="1018"/>
        <end position="1027"/>
    </location>
</feature>
<feature type="compositionally biased region" description="Low complexity" evidence="9">
    <location>
        <begin position="924"/>
        <end position="955"/>
    </location>
</feature>
<dbReference type="Pfam" id="PF06148">
    <property type="entry name" value="COG2_N"/>
    <property type="match status" value="1"/>
</dbReference>
<evidence type="ECO:0000313" key="12">
    <source>
        <dbReference type="EMBL" id="CAE0497267.1"/>
    </source>
</evidence>
<dbReference type="GO" id="GO:0000139">
    <property type="term" value="C:Golgi membrane"/>
    <property type="evidence" value="ECO:0007669"/>
    <property type="project" value="UniProtKB-SubCell"/>
</dbReference>
<keyword evidence="4" id="KW-0813">Transport</keyword>
<comment type="similarity">
    <text evidence="2">Belongs to the COG2 family.</text>
</comment>
<feature type="compositionally biased region" description="Low complexity" evidence="9">
    <location>
        <begin position="880"/>
        <end position="913"/>
    </location>
</feature>
<feature type="region of interest" description="Disordered" evidence="9">
    <location>
        <begin position="814"/>
        <end position="1102"/>
    </location>
</feature>
<dbReference type="GO" id="GO:0006891">
    <property type="term" value="P:intra-Golgi vesicle-mediated transport"/>
    <property type="evidence" value="ECO:0007669"/>
    <property type="project" value="TreeGrafter"/>
</dbReference>
<organism evidence="12">
    <name type="scientific">Dunaliella tertiolecta</name>
    <name type="common">Green alga</name>
    <dbReference type="NCBI Taxonomy" id="3047"/>
    <lineage>
        <taxon>Eukaryota</taxon>
        <taxon>Viridiplantae</taxon>
        <taxon>Chlorophyta</taxon>
        <taxon>core chlorophytes</taxon>
        <taxon>Chlorophyceae</taxon>
        <taxon>CS clade</taxon>
        <taxon>Chlamydomonadales</taxon>
        <taxon>Dunaliellaceae</taxon>
        <taxon>Dunaliella</taxon>
    </lineage>
</organism>
<keyword evidence="5" id="KW-0653">Protein transport</keyword>
<evidence type="ECO:0000256" key="6">
    <source>
        <dbReference type="ARBA" id="ARBA00023034"/>
    </source>
</evidence>
<evidence type="ECO:0000256" key="9">
    <source>
        <dbReference type="SAM" id="MobiDB-lite"/>
    </source>
</evidence>
<dbReference type="AlphaFoldDB" id="A0A7S3VNU9"/>
<feature type="region of interest" description="Disordered" evidence="9">
    <location>
        <begin position="235"/>
        <end position="264"/>
    </location>
</feature>
<keyword evidence="7" id="KW-0472">Membrane</keyword>
<dbReference type="PANTHER" id="PTHR12961:SF0">
    <property type="entry name" value="CONSERVED OLIGOMERIC GOLGI COMPLEX SUBUNIT 2"/>
    <property type="match status" value="1"/>
</dbReference>
<evidence type="ECO:0000256" key="4">
    <source>
        <dbReference type="ARBA" id="ARBA00022448"/>
    </source>
</evidence>
<evidence type="ECO:0000256" key="1">
    <source>
        <dbReference type="ARBA" id="ARBA00004395"/>
    </source>
</evidence>
<protein>
    <recommendedName>
        <fullName evidence="3">Conserved oligomeric Golgi complex subunit 2</fullName>
    </recommendedName>
    <alternativeName>
        <fullName evidence="8">Component of oligomeric Golgi complex 2</fullName>
    </alternativeName>
</protein>
<dbReference type="Pfam" id="PF12022">
    <property type="entry name" value="COG2_C"/>
    <property type="match status" value="1"/>
</dbReference>
<dbReference type="InterPro" id="IPR024602">
    <property type="entry name" value="COG_su2_N"/>
</dbReference>
<feature type="compositionally biased region" description="Low complexity" evidence="9">
    <location>
        <begin position="814"/>
        <end position="867"/>
    </location>
</feature>
<feature type="domain" description="Conserved oligomeric Golgi complex subunit 2 N-terminal" evidence="10">
    <location>
        <begin position="25"/>
        <end position="98"/>
    </location>
</feature>
<feature type="compositionally biased region" description="Gly residues" evidence="9">
    <location>
        <begin position="1088"/>
        <end position="1100"/>
    </location>
</feature>
<reference evidence="12" key="1">
    <citation type="submission" date="2021-01" db="EMBL/GenBank/DDBJ databases">
        <authorList>
            <person name="Corre E."/>
            <person name="Pelletier E."/>
            <person name="Niang G."/>
            <person name="Scheremetjew M."/>
            <person name="Finn R."/>
            <person name="Kale V."/>
            <person name="Holt S."/>
            <person name="Cochrane G."/>
            <person name="Meng A."/>
            <person name="Brown T."/>
            <person name="Cohen L."/>
        </authorList>
    </citation>
    <scope>NUCLEOTIDE SEQUENCE</scope>
    <source>
        <strain evidence="12">CCMP1320</strain>
    </source>
</reference>
<sequence>MQVSASNKSLDGLLGAPGEGNLPHWLQPETFMLDNFKSELVVADLRRYVPLPSLQSELENYLATLKTKMVEVINADYSDYVSLSSKLVNVDGAVVRMRKPLIDLREKLQAIQGSVVGELTSLNQGLKRRKEVATARSLLDLMQQLAHIASKVEKLLAEVDALPPLAAGQAGGEGRQADLDVRARLLERVAGEVSRLTFQANRGKDLAFVRSMEPRISASRTHILTHLGPTMEAALTDDGVTSDSHNDNSNSKSGNSGGRRGASTGQVATLHCAHAYAELGETGPAEEALRTVVVAPIVASHLATHKAAGPARGGASIASGEGTLAHLFNSILESVLARAGPLLSASLAPQSPLRSFDFLSNSVLAEVNESVSAAIPGAFSPGVPPAFHANYLAAQRFLDALEAQCHSRAALDRLRASPHYASFMKKWNTSIYFSLIYQDIAGELEDAVAVAKPDLKAPPSEPASVSLPPSVALVACLDRAAAPNVYLPQVADRFLRLTLQLGQRYKAWVASIVAARKDKAGPHPSAAPQTPSAAAAAPQMPSTPSTFPSSSLGPKQQPAGAATPQSPDKGQGSPSNTAWVVPLSIEEVMAVQQDMETAGAYLAEDFADMFVALLRQSLGSGEQQDHVYASAHAALQQLGKDIQAQAGELLGAACVEVVESCVSLVKQLKGITATYRMTSKGPPTRHSHYVTGVLGPLRAVLGHQISGPVAKRLAAAVVDAVTVRYKELAVELLTTVRKTESSLKRLKKARPGETEGGEGGGMSDSDKITLQLYLDVQEYGAQAAKFDLQPHLLPSFHALLEAVTPAPTVLQAAGLPPAAPSSSTSNSAAPSVGAAPATSAVGAAPSGNAACGAPTPSSGAAASVSAADQSVDPGAAPTYGTAPGSGSAAAAAVTTNPSNPQPGPAAATPGGMPSLTPSSIPGDPSHQQPAASAAPSSFSSSTAGHPFLTPSATAAPLPPPPPYSHGSNSVPENPHPFFPQGPPPQPHLGMSAHEPFLSSGAIVHPPQGTSGQQSFLPPGAPAHPPLAMPFHGAASSGSGPTPYAPTYSFPGHQQPPMPTPTGAAPMFPPSSGSLLFPGGAPQSHSEATGGGVGGEFGVGMQGPPQAQQVEELVRGEGGLRKQDAFACYTR</sequence>
<evidence type="ECO:0000256" key="5">
    <source>
        <dbReference type="ARBA" id="ARBA00022927"/>
    </source>
</evidence>
<proteinExistence type="inferred from homology"/>
<feature type="region of interest" description="Disordered" evidence="9">
    <location>
        <begin position="744"/>
        <end position="764"/>
    </location>
</feature>
<dbReference type="InterPro" id="IPR024603">
    <property type="entry name" value="COG_complex_COG2_C"/>
</dbReference>